<comment type="similarity">
    <text evidence="2 9">Belongs to the FKBP-type PPIase family. Tig subfamily.</text>
</comment>
<dbReference type="InterPro" id="IPR046357">
    <property type="entry name" value="PPIase_dom_sf"/>
</dbReference>
<dbReference type="SUPFAM" id="SSF54534">
    <property type="entry name" value="FKBP-like"/>
    <property type="match status" value="1"/>
</dbReference>
<evidence type="ECO:0000256" key="7">
    <source>
        <dbReference type="ARBA" id="ARBA00023235"/>
    </source>
</evidence>
<dbReference type="Gene3D" id="1.10.3120.10">
    <property type="entry name" value="Trigger factor, C-terminal domain"/>
    <property type="match status" value="1"/>
</dbReference>
<keyword evidence="6 9" id="KW-0143">Chaperone</keyword>
<dbReference type="Gene3D" id="3.30.70.1050">
    <property type="entry name" value="Trigger factor ribosome-binding domain"/>
    <property type="match status" value="1"/>
</dbReference>
<comment type="domain">
    <text evidence="9">Consists of 3 domains; the N-terminus binds the ribosome, the middle domain has PPIase activity, while the C-terminus has intrinsic chaperone activity on its own.</text>
</comment>
<dbReference type="GO" id="GO:0015031">
    <property type="term" value="P:protein transport"/>
    <property type="evidence" value="ECO:0007669"/>
    <property type="project" value="UniProtKB-UniRule"/>
</dbReference>
<dbReference type="GO" id="GO:0003755">
    <property type="term" value="F:peptidyl-prolyl cis-trans isomerase activity"/>
    <property type="evidence" value="ECO:0007669"/>
    <property type="project" value="UniProtKB-UniRule"/>
</dbReference>
<dbReference type="PIRSF" id="PIRSF003095">
    <property type="entry name" value="Trigger_factor"/>
    <property type="match status" value="1"/>
</dbReference>
<dbReference type="HAMAP" id="MF_00303">
    <property type="entry name" value="Trigger_factor_Tig"/>
    <property type="match status" value="1"/>
</dbReference>
<organism evidence="12">
    <name type="scientific">Thermoanaerobaculum aquaticum</name>
    <dbReference type="NCBI Taxonomy" id="1312852"/>
    <lineage>
        <taxon>Bacteria</taxon>
        <taxon>Pseudomonadati</taxon>
        <taxon>Acidobacteriota</taxon>
        <taxon>Thermoanaerobaculia</taxon>
        <taxon>Thermoanaerobaculales</taxon>
        <taxon>Thermoanaerobaculaceae</taxon>
        <taxon>Thermoanaerobaculum</taxon>
    </lineage>
</organism>
<evidence type="ECO:0000259" key="11">
    <source>
        <dbReference type="Pfam" id="PF05698"/>
    </source>
</evidence>
<comment type="caution">
    <text evidence="12">The sequence shown here is derived from an EMBL/GenBank/DDBJ whole genome shotgun (WGS) entry which is preliminary data.</text>
</comment>
<keyword evidence="9" id="KW-0132">Cell division</keyword>
<keyword evidence="5 9" id="KW-0697">Rotamase</keyword>
<sequence>MRIPMTYDIERPSPCLVRLKASVPAAEAESVRTQVTREFAASAALPGFRRGKAPLALVVKRFAQEIRQETEERLLRRVWDEAVTTERLRVAGPLGVVEARWEDGGGFAFTGEFEVYPEVTLPPVSGFQPPEFAVEPSEEEVEAFLNGLAERQASWQGVEEGQAEDGMLVEAEVEGEFPQGGGDPFREELAVFRLGSGEVYPEIEEAVRGLGIGGEAVARREVAREGEEGTVPVQYKLKIKGLRRKVVPPVDDALATQMGVEGGLDGLREKAREVLRQAKKRERFKVFREALVKYLAGEQPLPLPDRLVEEETRKAAIRYAESLHRQGINVEELNWQELAPKLQASVVERLREELLLDQLANELGVNVGEEDVDAVVRREAQESGVPFAELKGNLAKSGGLERIRGILRRERAVAQVLEPLLGEG</sequence>
<dbReference type="AlphaFoldDB" id="A0A7V1ZI67"/>
<protein>
    <recommendedName>
        <fullName evidence="4 9">Trigger factor</fullName>
        <shortName evidence="9">TF</shortName>
        <ecNumber evidence="3 9">5.2.1.8</ecNumber>
    </recommendedName>
    <alternativeName>
        <fullName evidence="8 9">PPIase</fullName>
    </alternativeName>
</protein>
<keyword evidence="7 9" id="KW-0413">Isomerase</keyword>
<evidence type="ECO:0000256" key="9">
    <source>
        <dbReference type="HAMAP-Rule" id="MF_00303"/>
    </source>
</evidence>
<name>A0A7V1ZI67_9BACT</name>
<comment type="function">
    <text evidence="9">Involved in protein export. Acts as a chaperone by maintaining the newly synthesized protein in an open conformation. Functions as a peptidyl-prolyl cis-trans isomerase.</text>
</comment>
<evidence type="ECO:0000259" key="10">
    <source>
        <dbReference type="Pfam" id="PF05697"/>
    </source>
</evidence>
<evidence type="ECO:0000256" key="5">
    <source>
        <dbReference type="ARBA" id="ARBA00023110"/>
    </source>
</evidence>
<dbReference type="InterPro" id="IPR037041">
    <property type="entry name" value="Trigger_fac_C_sf"/>
</dbReference>
<dbReference type="Pfam" id="PF05698">
    <property type="entry name" value="Trigger_C"/>
    <property type="match status" value="1"/>
</dbReference>
<feature type="domain" description="Trigger factor C-terminal" evidence="11">
    <location>
        <begin position="264"/>
        <end position="418"/>
    </location>
</feature>
<keyword evidence="9" id="KW-0963">Cytoplasm</keyword>
<keyword evidence="9" id="KW-0131">Cell cycle</keyword>
<dbReference type="InterPro" id="IPR008880">
    <property type="entry name" value="Trigger_fac_C"/>
</dbReference>
<dbReference type="GO" id="GO:0051301">
    <property type="term" value="P:cell division"/>
    <property type="evidence" value="ECO:0007669"/>
    <property type="project" value="UniProtKB-KW"/>
</dbReference>
<evidence type="ECO:0000256" key="3">
    <source>
        <dbReference type="ARBA" id="ARBA00013194"/>
    </source>
</evidence>
<dbReference type="InterPro" id="IPR005215">
    <property type="entry name" value="Trig_fac"/>
</dbReference>
<feature type="domain" description="Trigger factor ribosome-binding bacterial" evidence="10">
    <location>
        <begin position="5"/>
        <end position="146"/>
    </location>
</feature>
<dbReference type="GO" id="GO:0006457">
    <property type="term" value="P:protein folding"/>
    <property type="evidence" value="ECO:0007669"/>
    <property type="project" value="UniProtKB-UniRule"/>
</dbReference>
<dbReference type="SUPFAM" id="SSF109998">
    <property type="entry name" value="Triger factor/SurA peptide-binding domain-like"/>
    <property type="match status" value="1"/>
</dbReference>
<reference evidence="12" key="1">
    <citation type="journal article" date="2020" name="mSystems">
        <title>Genome- and Community-Level Interaction Insights into Carbon Utilization and Element Cycling Functions of Hydrothermarchaeota in Hydrothermal Sediment.</title>
        <authorList>
            <person name="Zhou Z."/>
            <person name="Liu Y."/>
            <person name="Xu W."/>
            <person name="Pan J."/>
            <person name="Luo Z.H."/>
            <person name="Li M."/>
        </authorList>
    </citation>
    <scope>NUCLEOTIDE SEQUENCE [LARGE SCALE GENOMIC DNA]</scope>
    <source>
        <strain evidence="12">SpSt-186</strain>
    </source>
</reference>
<proteinExistence type="inferred from homology"/>
<dbReference type="EMBL" id="DSHW01000293">
    <property type="protein sequence ID" value="HEQ88533.1"/>
    <property type="molecule type" value="Genomic_DNA"/>
</dbReference>
<dbReference type="InterPro" id="IPR036611">
    <property type="entry name" value="Trigger_fac_ribosome-bd_sf"/>
</dbReference>
<evidence type="ECO:0000256" key="1">
    <source>
        <dbReference type="ARBA" id="ARBA00000971"/>
    </source>
</evidence>
<dbReference type="GO" id="GO:0005737">
    <property type="term" value="C:cytoplasm"/>
    <property type="evidence" value="ECO:0007669"/>
    <property type="project" value="UniProtKB-SubCell"/>
</dbReference>
<dbReference type="InterPro" id="IPR027304">
    <property type="entry name" value="Trigger_fact/SurA_dom_sf"/>
</dbReference>
<dbReference type="NCBIfam" id="TIGR00115">
    <property type="entry name" value="tig"/>
    <property type="match status" value="1"/>
</dbReference>
<evidence type="ECO:0000256" key="6">
    <source>
        <dbReference type="ARBA" id="ARBA00023186"/>
    </source>
</evidence>
<dbReference type="Pfam" id="PF05697">
    <property type="entry name" value="Trigger_N"/>
    <property type="match status" value="1"/>
</dbReference>
<dbReference type="InterPro" id="IPR008881">
    <property type="entry name" value="Trigger_fac_ribosome-bd_bac"/>
</dbReference>
<dbReference type="EC" id="5.2.1.8" evidence="3 9"/>
<accession>A0A7V1ZI67</accession>
<evidence type="ECO:0000256" key="8">
    <source>
        <dbReference type="ARBA" id="ARBA00029986"/>
    </source>
</evidence>
<comment type="catalytic activity">
    <reaction evidence="1 9">
        <text>[protein]-peptidylproline (omega=180) = [protein]-peptidylproline (omega=0)</text>
        <dbReference type="Rhea" id="RHEA:16237"/>
        <dbReference type="Rhea" id="RHEA-COMP:10747"/>
        <dbReference type="Rhea" id="RHEA-COMP:10748"/>
        <dbReference type="ChEBI" id="CHEBI:83833"/>
        <dbReference type="ChEBI" id="CHEBI:83834"/>
        <dbReference type="EC" id="5.2.1.8"/>
    </reaction>
</comment>
<comment type="subcellular location">
    <subcellularLocation>
        <location evidence="9">Cytoplasm</location>
    </subcellularLocation>
    <text evidence="9">About half TF is bound to the ribosome near the polypeptide exit tunnel while the other half is free in the cytoplasm.</text>
</comment>
<dbReference type="SUPFAM" id="SSF102735">
    <property type="entry name" value="Trigger factor ribosome-binding domain"/>
    <property type="match status" value="1"/>
</dbReference>
<dbReference type="Gene3D" id="3.10.50.40">
    <property type="match status" value="1"/>
</dbReference>
<evidence type="ECO:0000256" key="4">
    <source>
        <dbReference type="ARBA" id="ARBA00016902"/>
    </source>
</evidence>
<evidence type="ECO:0000313" key="12">
    <source>
        <dbReference type="EMBL" id="HEQ88533.1"/>
    </source>
</evidence>
<gene>
    <name evidence="9 12" type="primary">tig</name>
    <name evidence="12" type="ORF">ENP06_03880</name>
</gene>
<evidence type="ECO:0000256" key="2">
    <source>
        <dbReference type="ARBA" id="ARBA00005464"/>
    </source>
</evidence>